<dbReference type="PRINTS" id="PR00131">
    <property type="entry name" value="GLHYDRLASE1"/>
</dbReference>
<evidence type="ECO:0000256" key="6">
    <source>
        <dbReference type="ARBA" id="ARBA00023277"/>
    </source>
</evidence>
<protein>
    <recommendedName>
        <fullName evidence="3 12">Beta-glucosidase</fullName>
        <ecNumber evidence="3 12">3.2.1.21</ecNumber>
    </recommendedName>
</protein>
<feature type="active site" description="Proton donor" evidence="9">
    <location>
        <position position="195"/>
    </location>
</feature>
<dbReference type="EMBL" id="FTPP01000003">
    <property type="protein sequence ID" value="SIT93993.1"/>
    <property type="molecule type" value="Genomic_DNA"/>
</dbReference>
<feature type="binding site" evidence="10">
    <location>
        <begin position="436"/>
        <end position="437"/>
    </location>
    <ligand>
        <name>substrate</name>
    </ligand>
</feature>
<evidence type="ECO:0000256" key="2">
    <source>
        <dbReference type="ARBA" id="ARBA00010838"/>
    </source>
</evidence>
<evidence type="ECO:0000256" key="7">
    <source>
        <dbReference type="ARBA" id="ARBA00023295"/>
    </source>
</evidence>
<dbReference type="SUPFAM" id="SSF51445">
    <property type="entry name" value="(Trans)glycosidases"/>
    <property type="match status" value="1"/>
</dbReference>
<feature type="binding site" evidence="10">
    <location>
        <position position="150"/>
    </location>
    <ligand>
        <name>substrate</name>
    </ligand>
</feature>
<evidence type="ECO:0000256" key="1">
    <source>
        <dbReference type="ARBA" id="ARBA00000448"/>
    </source>
</evidence>
<feature type="binding site" evidence="10">
    <location>
        <position position="429"/>
    </location>
    <ligand>
        <name>substrate</name>
    </ligand>
</feature>
<evidence type="ECO:0000256" key="10">
    <source>
        <dbReference type="PIRSR" id="PIRSR617736-2"/>
    </source>
</evidence>
<keyword evidence="5" id="KW-0136">Cellulose degradation</keyword>
<dbReference type="Pfam" id="PF00232">
    <property type="entry name" value="Glyco_hydro_1"/>
    <property type="match status" value="1"/>
</dbReference>
<evidence type="ECO:0000313" key="14">
    <source>
        <dbReference type="Proteomes" id="UP000187181"/>
    </source>
</evidence>
<dbReference type="Gene3D" id="3.20.20.80">
    <property type="entry name" value="Glycosidases"/>
    <property type="match status" value="1"/>
</dbReference>
<gene>
    <name evidence="13" type="ORF">SAMN05444128_3379</name>
</gene>
<evidence type="ECO:0000256" key="5">
    <source>
        <dbReference type="ARBA" id="ARBA00023001"/>
    </source>
</evidence>
<dbReference type="InterPro" id="IPR033132">
    <property type="entry name" value="GH_1_N_CS"/>
</dbReference>
<feature type="binding site" evidence="10">
    <location>
        <position position="49"/>
    </location>
    <ligand>
        <name>substrate</name>
    </ligand>
</feature>
<evidence type="ECO:0000313" key="13">
    <source>
        <dbReference type="EMBL" id="SIT93993.1"/>
    </source>
</evidence>
<keyword evidence="14" id="KW-1185">Reference proteome</keyword>
<dbReference type="PANTHER" id="PTHR10353">
    <property type="entry name" value="GLYCOSYL HYDROLASE"/>
    <property type="match status" value="1"/>
</dbReference>
<accession>A0A1R3XRB2</accession>
<evidence type="ECO:0000256" key="8">
    <source>
        <dbReference type="ARBA" id="ARBA00023326"/>
    </source>
</evidence>
<comment type="catalytic activity">
    <reaction evidence="1 12">
        <text>Hydrolysis of terminal, non-reducing beta-D-glucosyl residues with release of beta-D-glucose.</text>
        <dbReference type="EC" id="3.2.1.21"/>
    </reaction>
</comment>
<evidence type="ECO:0000256" key="9">
    <source>
        <dbReference type="PIRSR" id="PIRSR617736-1"/>
    </source>
</evidence>
<name>A0A1R3XRB2_9BACT</name>
<dbReference type="InterPro" id="IPR017736">
    <property type="entry name" value="Glyco_hydro_1_beta-glucosidase"/>
</dbReference>
<keyword evidence="6" id="KW-0119">Carbohydrate metabolism</keyword>
<dbReference type="FunFam" id="3.20.20.80:FF:000004">
    <property type="entry name" value="Beta-glucosidase 6-phospho-beta-glucosidase"/>
    <property type="match status" value="1"/>
</dbReference>
<keyword evidence="7 12" id="KW-0326">Glycosidase</keyword>
<keyword evidence="4 12" id="KW-0378">Hydrolase</keyword>
<dbReference type="InterPro" id="IPR018120">
    <property type="entry name" value="Glyco_hydro_1_AS"/>
</dbReference>
<feature type="binding site" evidence="10">
    <location>
        <position position="194"/>
    </location>
    <ligand>
        <name>substrate</name>
    </ligand>
</feature>
<dbReference type="InterPro" id="IPR001360">
    <property type="entry name" value="Glyco_hydro_1"/>
</dbReference>
<dbReference type="Proteomes" id="UP000187181">
    <property type="component" value="Unassembled WGS sequence"/>
</dbReference>
<organism evidence="13 14">
    <name type="scientific">Pontibacter indicus</name>
    <dbReference type="NCBI Taxonomy" id="1317125"/>
    <lineage>
        <taxon>Bacteria</taxon>
        <taxon>Pseudomonadati</taxon>
        <taxon>Bacteroidota</taxon>
        <taxon>Cytophagia</taxon>
        <taxon>Cytophagales</taxon>
        <taxon>Hymenobacteraceae</taxon>
        <taxon>Pontibacter</taxon>
    </lineage>
</organism>
<dbReference type="STRING" id="1317125.SAMN05444128_3379"/>
<reference evidence="14" key="1">
    <citation type="submission" date="2017-01" db="EMBL/GenBank/DDBJ databases">
        <authorList>
            <person name="Varghese N."/>
            <person name="Submissions S."/>
        </authorList>
    </citation>
    <scope>NUCLEOTIDE SEQUENCE [LARGE SCALE GENOMIC DNA]</scope>
    <source>
        <strain evidence="14">LP100</strain>
    </source>
</reference>
<feature type="active site" description="Nucleophile" evidence="9 11">
    <location>
        <position position="383"/>
    </location>
</feature>
<comment type="similarity">
    <text evidence="2 12">Belongs to the glycosyl hydrolase 1 family.</text>
</comment>
<evidence type="ECO:0000256" key="11">
    <source>
        <dbReference type="PROSITE-ProRule" id="PRU10055"/>
    </source>
</evidence>
<dbReference type="PROSITE" id="PS00572">
    <property type="entry name" value="GLYCOSYL_HYDROL_F1_1"/>
    <property type="match status" value="1"/>
</dbReference>
<evidence type="ECO:0000256" key="3">
    <source>
        <dbReference type="ARBA" id="ARBA00012744"/>
    </source>
</evidence>
<dbReference type="EC" id="3.2.1.21" evidence="3 12"/>
<evidence type="ECO:0000256" key="12">
    <source>
        <dbReference type="RuleBase" id="RU361175"/>
    </source>
</evidence>
<dbReference type="AlphaFoldDB" id="A0A1R3XRB2"/>
<keyword evidence="8" id="KW-0624">Polysaccharide degradation</keyword>
<feature type="binding site" evidence="10">
    <location>
        <position position="323"/>
    </location>
    <ligand>
        <name>substrate</name>
    </ligand>
</feature>
<dbReference type="GO" id="GO:0005829">
    <property type="term" value="C:cytosol"/>
    <property type="evidence" value="ECO:0007669"/>
    <property type="project" value="TreeGrafter"/>
</dbReference>
<dbReference type="PANTHER" id="PTHR10353:SF36">
    <property type="entry name" value="LP05116P"/>
    <property type="match status" value="1"/>
</dbReference>
<sequence>MTLTRSSFLAEGLLLFCMPDTNNEQALPVLTKSAFREDFRWGVSTAAYQIEGAHEAEGKGLSIWDVFSSRKGKIKQRHHGNQACDFFNRYPDDLQLMQSMAIPNFRFSLSWSRLLPQGTGLVNRHGVAYYDRLIDHCLELGITPWPTLYHWDLPQALEQKGGWTNRDIVGWFEEYAALAVKLYGDRVKNWMVLNEPMVFTGAGYFLGVHAPGRRGFGPFIPAVHHATLCQAAGGRVIKDFRPEAEVGTTFSCSHIEPLHQRERDIRAARRVDALLNRLFLEPALGLGYPLDELRFMRRLEKYMLPGDEERMAFDFDFIGVQNYTREVVKYAFWTPFLQANLVPARKRGVPYTLMNWEVYPESIYHILHQFNRYKGIRKLIVTENGAAFPDELKDGQVHDPERLCYLKRYLQQVQRAKQEGVKVQGYFVWSFVDNFEWAEGYDPRFGLVHVDFETQQRTIKSSGHWYRDFLQG</sequence>
<dbReference type="InterPro" id="IPR017853">
    <property type="entry name" value="GH"/>
</dbReference>
<dbReference type="GO" id="GO:0030245">
    <property type="term" value="P:cellulose catabolic process"/>
    <property type="evidence" value="ECO:0007669"/>
    <property type="project" value="UniProtKB-KW"/>
</dbReference>
<dbReference type="PROSITE" id="PS00653">
    <property type="entry name" value="GLYCOSYL_HYDROL_F1_2"/>
    <property type="match status" value="1"/>
</dbReference>
<dbReference type="NCBIfam" id="TIGR03356">
    <property type="entry name" value="BGL"/>
    <property type="match status" value="1"/>
</dbReference>
<proteinExistence type="inferred from homology"/>
<dbReference type="GO" id="GO:0008422">
    <property type="term" value="F:beta-glucosidase activity"/>
    <property type="evidence" value="ECO:0007669"/>
    <property type="project" value="UniProtKB-EC"/>
</dbReference>
<evidence type="ECO:0000256" key="4">
    <source>
        <dbReference type="ARBA" id="ARBA00022801"/>
    </source>
</evidence>